<dbReference type="Pfam" id="PF09261">
    <property type="entry name" value="Alpha-mann_mid"/>
    <property type="match status" value="1"/>
</dbReference>
<evidence type="ECO:0000313" key="6">
    <source>
        <dbReference type="EMBL" id="XBO44881.1"/>
    </source>
</evidence>
<dbReference type="PANTHER" id="PTHR46017:SF1">
    <property type="entry name" value="ALPHA-MANNOSIDASE 2C1"/>
    <property type="match status" value="1"/>
</dbReference>
<keyword evidence="3 6" id="KW-0378">Hydrolase</keyword>
<dbReference type="FunFam" id="3.20.110.10:FF:000002">
    <property type="entry name" value="alpha-mannosidase 2C1 isoform X1"/>
    <property type="match status" value="1"/>
</dbReference>
<dbReference type="InterPro" id="IPR054723">
    <property type="entry name" value="Ams1-like_N"/>
</dbReference>
<dbReference type="SUPFAM" id="SSF88688">
    <property type="entry name" value="Families 57/38 glycoside transferase middle domain"/>
    <property type="match status" value="1"/>
</dbReference>
<evidence type="ECO:0000256" key="1">
    <source>
        <dbReference type="ARBA" id="ARBA00009792"/>
    </source>
</evidence>
<name>A0AAU7JWT8_9MICO</name>
<dbReference type="AlphaFoldDB" id="A0AAU7JWT8"/>
<dbReference type="InterPro" id="IPR011330">
    <property type="entry name" value="Glyco_hydro/deAcase_b/a-brl"/>
</dbReference>
<evidence type="ECO:0000256" key="4">
    <source>
        <dbReference type="ARBA" id="ARBA00023295"/>
    </source>
</evidence>
<dbReference type="InterPro" id="IPR028995">
    <property type="entry name" value="Glyco_hydro_57/38_cen_sf"/>
</dbReference>
<dbReference type="Gene3D" id="1.20.1270.50">
    <property type="entry name" value="Glycoside hydrolase family 38, central domain"/>
    <property type="match status" value="1"/>
</dbReference>
<evidence type="ECO:0000256" key="3">
    <source>
        <dbReference type="ARBA" id="ARBA00022801"/>
    </source>
</evidence>
<dbReference type="InterPro" id="IPR027291">
    <property type="entry name" value="Glyco_hydro_38_N_sf"/>
</dbReference>
<dbReference type="GO" id="GO:0009313">
    <property type="term" value="P:oligosaccharide catabolic process"/>
    <property type="evidence" value="ECO:0007669"/>
    <property type="project" value="TreeGrafter"/>
</dbReference>
<dbReference type="SUPFAM" id="SSF74650">
    <property type="entry name" value="Galactose mutarotase-like"/>
    <property type="match status" value="1"/>
</dbReference>
<protein>
    <submittedName>
        <fullName evidence="6">Glycoside hydrolase family 38 C-terminal domain-containing protein</fullName>
    </submittedName>
</protein>
<dbReference type="FunFam" id="1.20.1270.50:FF:000004">
    <property type="entry name" value="alpha-mannosidase 2C1 isoform X1"/>
    <property type="match status" value="1"/>
</dbReference>
<dbReference type="GO" id="GO:0030246">
    <property type="term" value="F:carbohydrate binding"/>
    <property type="evidence" value="ECO:0007669"/>
    <property type="project" value="InterPro"/>
</dbReference>
<dbReference type="Pfam" id="PF07748">
    <property type="entry name" value="Glyco_hydro_38C"/>
    <property type="match status" value="1"/>
</dbReference>
<dbReference type="PANTHER" id="PTHR46017">
    <property type="entry name" value="ALPHA-MANNOSIDASE 2C1"/>
    <property type="match status" value="1"/>
</dbReference>
<proteinExistence type="inferred from homology"/>
<dbReference type="GO" id="GO:0004559">
    <property type="term" value="F:alpha-mannosidase activity"/>
    <property type="evidence" value="ECO:0007669"/>
    <property type="project" value="InterPro"/>
</dbReference>
<dbReference type="Pfam" id="PF01074">
    <property type="entry name" value="Glyco_hydro_38N"/>
    <property type="match status" value="1"/>
</dbReference>
<gene>
    <name evidence="6" type="ORF">ABEG17_05950</name>
</gene>
<dbReference type="SMART" id="SM00872">
    <property type="entry name" value="Alpha-mann_mid"/>
    <property type="match status" value="1"/>
</dbReference>
<organism evidence="6">
    <name type="scientific">Pedococcus sp. KACC 23699</name>
    <dbReference type="NCBI Taxonomy" id="3149228"/>
    <lineage>
        <taxon>Bacteria</taxon>
        <taxon>Bacillati</taxon>
        <taxon>Actinomycetota</taxon>
        <taxon>Actinomycetes</taxon>
        <taxon>Micrococcales</taxon>
        <taxon>Intrasporangiaceae</taxon>
        <taxon>Pedococcus</taxon>
    </lineage>
</organism>
<dbReference type="Gene3D" id="3.20.110.10">
    <property type="entry name" value="Glycoside hydrolase 38, N terminal domain"/>
    <property type="match status" value="1"/>
</dbReference>
<dbReference type="SUPFAM" id="SSF88713">
    <property type="entry name" value="Glycoside hydrolase/deacetylase"/>
    <property type="match status" value="1"/>
</dbReference>
<dbReference type="InterPro" id="IPR015341">
    <property type="entry name" value="Glyco_hydro_38_cen"/>
</dbReference>
<reference evidence="6" key="1">
    <citation type="submission" date="2024-05" db="EMBL/GenBank/DDBJ databases">
        <authorList>
            <person name="Kim S."/>
            <person name="Heo J."/>
            <person name="Choi H."/>
            <person name="Choi Y."/>
            <person name="Kwon S.-W."/>
            <person name="Kim Y."/>
        </authorList>
    </citation>
    <scope>NUCLEOTIDE SEQUENCE</scope>
    <source>
        <strain evidence="6">KACC 23699</strain>
    </source>
</reference>
<feature type="domain" description="Glycoside hydrolase family 38 central" evidence="5">
    <location>
        <begin position="520"/>
        <end position="598"/>
    </location>
</feature>
<dbReference type="InterPro" id="IPR011013">
    <property type="entry name" value="Gal_mutarotase_sf_dom"/>
</dbReference>
<dbReference type="GO" id="GO:0006013">
    <property type="term" value="P:mannose metabolic process"/>
    <property type="evidence" value="ECO:0007669"/>
    <property type="project" value="InterPro"/>
</dbReference>
<dbReference type="EMBL" id="CP157483">
    <property type="protein sequence ID" value="XBO44881.1"/>
    <property type="molecule type" value="Genomic_DNA"/>
</dbReference>
<accession>A0AAU7JWT8</accession>
<dbReference type="InterPro" id="IPR000602">
    <property type="entry name" value="Glyco_hydro_38_N"/>
</dbReference>
<dbReference type="InterPro" id="IPR041147">
    <property type="entry name" value="GH38_C"/>
</dbReference>
<dbReference type="RefSeq" id="WP_406832366.1">
    <property type="nucleotide sequence ID" value="NZ_CP157483.1"/>
</dbReference>
<sequence>MHDDRRLIEARLRRTLQRVEDEVWSAPTPVDLGRWDAPGEPVPVEEGLTAPFAQAQVGDRWGPPWGTTWWRIRATVPDSYAGRRVDLRLDLGFDPGHDGFHVEGLVHRADGTPVKGLNPHNQWVRVADEAAGGEEVELFVEAASNPLLLGGGGFDFRPSPLGDRLTAGDEPRYVVVRAELAVFEQEVWELQQDLEVLGQLAAELPEGDPRQWQLLRAIDRSCDALDTSDIALSASAARALLAGVLATPARASAHRISAVGHSHIDSAWLWPVRETVRKVARTSSNVLALMDDHPELVYAMSSAQQFAWLRDHRPEVWRGVLERVREGRFVPVGGMWVESDTNMPGGEALARQLNHGKRFFLDEFGIETREVWLPDSFGYTAALPQLIALSASQWFLTQKISWNTTNRFPHHTFRWEGLDGTRVFTHFPPADTYNSEVSGAEVAHAARNFSDKGDATRSLLPFGWGDGGGGPTREMLARAARLKDLDGSPRIEVERPDAFFAKAEAEYPDAPVWVGELYLEMHRGTYTSQARTKQGNRRSEHLLREAELWASTATVRAGATYPAEELDRIWKVVLLQQFHDILPGSSIGWVHREAVANYEVVAAELAAIIESAQASLAGEGDVEVVFNAAPHERSGVAGGAAGPLSSGGPAVADVEVVAEGEGWVLSNGLIRAVVDARGLLTSVVDTATGREALAPGSAGNLLQLHPDTPAAWDAWDLDASYRHTWTDLTEVSSVSVVDGGVRVERRFGESSVTQLLTLTPGEPRVDVDTEVDWREREKILKAGFDLDVTTERSTAEVQFGHVHRPTHTNTSWDAAKFEICAHRWVHAGEPGYGAAVVNDSTYGHDVTRRDREGGGTTTQVRLSLLRAPQSPDPVADLGVHRLRYAVVPGADIADAIREGYRVNLPLRVVRGSGAAVEPLVSVTAGSAVVEAVKLADDRSGDVVVRLYESLGSRGSATVLAGLEHTGVETVDLLERPLPTEGVEVVDGGVRLALRPFQVVTLRFTR</sequence>
<dbReference type="InterPro" id="IPR037094">
    <property type="entry name" value="Glyco_hydro_38_cen_sf"/>
</dbReference>
<evidence type="ECO:0000259" key="5">
    <source>
        <dbReference type="SMART" id="SM00872"/>
    </source>
</evidence>
<dbReference type="Gene3D" id="2.70.98.30">
    <property type="entry name" value="Golgi alpha-mannosidase II, domain 4"/>
    <property type="match status" value="1"/>
</dbReference>
<comment type="similarity">
    <text evidence="1">Belongs to the glycosyl hydrolase 38 family.</text>
</comment>
<dbReference type="InterPro" id="IPR011682">
    <property type="entry name" value="Glyco_hydro_38_C"/>
</dbReference>
<keyword evidence="2" id="KW-0479">Metal-binding</keyword>
<evidence type="ECO:0000256" key="2">
    <source>
        <dbReference type="ARBA" id="ARBA00022723"/>
    </source>
</evidence>
<dbReference type="CDD" id="cd10789">
    <property type="entry name" value="GH38N_AMII_ER_cytosolic"/>
    <property type="match status" value="1"/>
</dbReference>
<dbReference type="Pfam" id="PF17677">
    <property type="entry name" value="Glyco_hydro38C2"/>
    <property type="match status" value="1"/>
</dbReference>
<dbReference type="Pfam" id="PF22907">
    <property type="entry name" value="Ams1-like_1st"/>
    <property type="match status" value="1"/>
</dbReference>
<dbReference type="GO" id="GO:0046872">
    <property type="term" value="F:metal ion binding"/>
    <property type="evidence" value="ECO:0007669"/>
    <property type="project" value="UniProtKB-KW"/>
</dbReference>
<keyword evidence="4" id="KW-0326">Glycosidase</keyword>